<evidence type="ECO:0000313" key="2">
    <source>
        <dbReference type="Proteomes" id="UP001411173"/>
    </source>
</evidence>
<reference evidence="1 2" key="1">
    <citation type="submission" date="2024-02" db="EMBL/GenBank/DDBJ databases">
        <title>Whole genome of MDR Enterobacteriaceae from southern Thailand.</title>
        <authorList>
            <person name="Surachat K."/>
        </authorList>
    </citation>
    <scope>NUCLEOTIDE SEQUENCE [LARGE SCALE GENOMIC DNA]</scope>
    <source>
        <strain evidence="1 2">PSU_29</strain>
    </source>
</reference>
<dbReference type="Proteomes" id="UP001411173">
    <property type="component" value="Unassembled WGS sequence"/>
</dbReference>
<sequence>MAYIAATPRAYIGQSVGSGQCVALTQKAANMPRTAAWRRGVLVKGNTSIAPGTVIATFDADGRYGNHTDGRSHAAIYLGQDSTGIKVLDQWMTSFTDPITGTKSRRPHYVSERIIYFTPKPRPENVGGNYYVVE</sequence>
<dbReference type="RefSeq" id="WP_090082424.1">
    <property type="nucleotide sequence ID" value="NZ_JBCIVJ010000001.1"/>
</dbReference>
<comment type="caution">
    <text evidence="1">The sequence shown here is derived from an EMBL/GenBank/DDBJ whole genome shotgun (WGS) entry which is preliminary data.</text>
</comment>
<proteinExistence type="predicted"/>
<dbReference type="EMBL" id="JBCIVJ010000001">
    <property type="protein sequence ID" value="MEN0577684.1"/>
    <property type="molecule type" value="Genomic_DNA"/>
</dbReference>
<gene>
    <name evidence="1" type="ORF">AAIG39_01510</name>
</gene>
<accession>A0ABU9UZA4</accession>
<dbReference type="NCBIfam" id="NF033857">
    <property type="entry name" value="BPSL0067_fam"/>
    <property type="match status" value="1"/>
</dbReference>
<dbReference type="InterPro" id="IPR047746">
    <property type="entry name" value="Dae2/Tae2-like"/>
</dbReference>
<evidence type="ECO:0000313" key="1">
    <source>
        <dbReference type="EMBL" id="MEN0577684.1"/>
    </source>
</evidence>
<keyword evidence="2" id="KW-1185">Reference proteome</keyword>
<name>A0ABU9UZA4_9ENTR</name>
<organism evidence="1 2">
    <name type="scientific">Phytobacter palmae</name>
    <dbReference type="NCBI Taxonomy" id="1855371"/>
    <lineage>
        <taxon>Bacteria</taxon>
        <taxon>Pseudomonadati</taxon>
        <taxon>Pseudomonadota</taxon>
        <taxon>Gammaproteobacteria</taxon>
        <taxon>Enterobacterales</taxon>
        <taxon>Enterobacteriaceae</taxon>
        <taxon>Phytobacter</taxon>
    </lineage>
</organism>
<protein>
    <submittedName>
        <fullName evidence="1">BPSL0067 family protein</fullName>
    </submittedName>
</protein>